<dbReference type="EMBL" id="AEAH01004365">
    <property type="protein sequence ID" value="EGH36047.1"/>
    <property type="molecule type" value="Genomic_DNA"/>
</dbReference>
<name>F3G0Q5_PSESX</name>
<evidence type="ECO:0000313" key="1">
    <source>
        <dbReference type="EMBL" id="EGH36047.1"/>
    </source>
</evidence>
<sequence>ENQRGLTFAYMLTQHVGVELLGAKRRLRGEIGKPK</sequence>
<dbReference type="HOGENOM" id="CLU_3370327_0_0_6"/>
<feature type="non-terminal residue" evidence="1">
    <location>
        <position position="1"/>
    </location>
</feature>
<dbReference type="Proteomes" id="UP000004471">
    <property type="component" value="Unassembled WGS sequence"/>
</dbReference>
<dbReference type="AlphaFoldDB" id="F3G0Q5"/>
<feature type="non-terminal residue" evidence="1">
    <location>
        <position position="35"/>
    </location>
</feature>
<proteinExistence type="predicted"/>
<reference evidence="1 2" key="1">
    <citation type="journal article" date="2011" name="PLoS Pathog.">
        <title>Dynamic evolution of pathogenicity revealed by sequencing and comparative genomics of 19 Pseudomonas syringae isolates.</title>
        <authorList>
            <person name="Baltrus D.A."/>
            <person name="Nishimura M.T."/>
            <person name="Romanchuk A."/>
            <person name="Chang J.H."/>
            <person name="Mukhtar M.S."/>
            <person name="Cherkis K."/>
            <person name="Roach J."/>
            <person name="Grant S.R."/>
            <person name="Jones C.D."/>
            <person name="Dangl J.L."/>
        </authorList>
    </citation>
    <scope>NUCLEOTIDE SEQUENCE [LARGE SCALE GENOMIC DNA]</scope>
    <source>
        <strain evidence="2">M301072PT</strain>
    </source>
</reference>
<evidence type="ECO:0000313" key="2">
    <source>
        <dbReference type="Proteomes" id="UP000004471"/>
    </source>
</evidence>
<organism evidence="1 2">
    <name type="scientific">Pseudomonas syringae pv. japonica str. M301072</name>
    <dbReference type="NCBI Taxonomy" id="629262"/>
    <lineage>
        <taxon>Bacteria</taxon>
        <taxon>Pseudomonadati</taxon>
        <taxon>Pseudomonadota</taxon>
        <taxon>Gammaproteobacteria</taxon>
        <taxon>Pseudomonadales</taxon>
        <taxon>Pseudomonadaceae</taxon>
        <taxon>Pseudomonas</taxon>
        <taxon>Pseudomonas syringae</taxon>
    </lineage>
</organism>
<accession>F3G0Q5</accession>
<comment type="caution">
    <text evidence="1">The sequence shown here is derived from an EMBL/GenBank/DDBJ whole genome shotgun (WGS) entry which is preliminary data.</text>
</comment>
<gene>
    <name evidence="1" type="ORF">PSYJA_46121</name>
</gene>
<protein>
    <submittedName>
        <fullName evidence="1">Uncharacterized protein</fullName>
    </submittedName>
</protein>